<proteinExistence type="predicted"/>
<keyword evidence="1" id="KW-0732">Signal</keyword>
<accession>A0A1H9J5A1</accession>
<dbReference type="STRING" id="163.SAMN04487775_102195"/>
<evidence type="ECO:0000313" key="3">
    <source>
        <dbReference type="Proteomes" id="UP000182360"/>
    </source>
</evidence>
<reference evidence="2 3" key="1">
    <citation type="submission" date="2016-10" db="EMBL/GenBank/DDBJ databases">
        <authorList>
            <person name="de Groot N.N."/>
        </authorList>
    </citation>
    <scope>NUCLEOTIDE SEQUENCE [LARGE SCALE GENOMIC DNA]</scope>
    <source>
        <strain evidence="2 3">B25</strain>
    </source>
</reference>
<protein>
    <submittedName>
        <fullName evidence="2">Uncharacterized protein</fullName>
    </submittedName>
</protein>
<dbReference type="Proteomes" id="UP000182360">
    <property type="component" value="Unassembled WGS sequence"/>
</dbReference>
<dbReference type="OrthoDB" id="360370at2"/>
<feature type="chain" id="PRO_5010176461" evidence="1">
    <location>
        <begin position="21"/>
        <end position="240"/>
    </location>
</feature>
<dbReference type="Pfam" id="PF20380">
    <property type="entry name" value="DUF6675"/>
    <property type="match status" value="1"/>
</dbReference>
<evidence type="ECO:0000256" key="1">
    <source>
        <dbReference type="SAM" id="SignalP"/>
    </source>
</evidence>
<gene>
    <name evidence="2" type="ORF">SAMN04487977_11177</name>
</gene>
<dbReference type="InterPro" id="IPR046745">
    <property type="entry name" value="DUF6675"/>
</dbReference>
<sequence length="240" mass="27682">MKKLLCSALLLITLVAAVFADPFNSKLTDEERAKIATGEILIKNINYEKFVCLKKGEVTLGDKLLTEIHDLNPKYLAEVIQIKPYKGNEDLPQRLEAILNNVPEYAGIPYYSVRHDAWWNLYDSAEIKETIERADGKTIRADLLMEPFDIVQEDIELTRGADSILYSAVNTNKLRYLDKFDCIWPRKMKICILLFRDGDNWVLYGIGGVNAPRVPFFTERIQTSFINRINTFCSFIFKKF</sequence>
<keyword evidence="3" id="KW-1185">Reference proteome</keyword>
<feature type="signal peptide" evidence="1">
    <location>
        <begin position="1"/>
        <end position="20"/>
    </location>
</feature>
<dbReference type="EMBL" id="FOFU01000011">
    <property type="protein sequence ID" value="SEQ81909.1"/>
    <property type="molecule type" value="Genomic_DNA"/>
</dbReference>
<organism evidence="2 3">
    <name type="scientific">Treponema bryantii</name>
    <dbReference type="NCBI Taxonomy" id="163"/>
    <lineage>
        <taxon>Bacteria</taxon>
        <taxon>Pseudomonadati</taxon>
        <taxon>Spirochaetota</taxon>
        <taxon>Spirochaetia</taxon>
        <taxon>Spirochaetales</taxon>
        <taxon>Treponemataceae</taxon>
        <taxon>Treponema</taxon>
    </lineage>
</organism>
<name>A0A1H9J5A1_9SPIR</name>
<dbReference type="AlphaFoldDB" id="A0A1H9J5A1"/>
<evidence type="ECO:0000313" key="2">
    <source>
        <dbReference type="EMBL" id="SEQ81909.1"/>
    </source>
</evidence>
<dbReference type="RefSeq" id="WP_074645302.1">
    <property type="nucleotide sequence ID" value="NZ_FOFU01000011.1"/>
</dbReference>